<protein>
    <submittedName>
        <fullName evidence="1">Muramidase</fullName>
    </submittedName>
</protein>
<reference evidence="1" key="2">
    <citation type="journal article" date="2023" name="IMA Fungus">
        <title>Comparative genomic study of the Penicillium genus elucidates a diverse pangenome and 15 lateral gene transfer events.</title>
        <authorList>
            <person name="Petersen C."/>
            <person name="Sorensen T."/>
            <person name="Nielsen M.R."/>
            <person name="Sondergaard T.E."/>
            <person name="Sorensen J.L."/>
            <person name="Fitzpatrick D.A."/>
            <person name="Frisvad J.C."/>
            <person name="Nielsen K.L."/>
        </authorList>
    </citation>
    <scope>NUCLEOTIDE SEQUENCE</scope>
    <source>
        <strain evidence="1">IBT 22155</strain>
    </source>
</reference>
<accession>A0A9W9H271</accession>
<dbReference type="AlphaFoldDB" id="A0A9W9H271"/>
<name>A0A9W9H271_9EURO</name>
<proteinExistence type="predicted"/>
<dbReference type="OrthoDB" id="4424523at2759"/>
<comment type="caution">
    <text evidence="1">The sequence shown here is derived from an EMBL/GenBank/DDBJ whole genome shotgun (WGS) entry which is preliminary data.</text>
</comment>
<organism evidence="1 2">
    <name type="scientific">Penicillium bovifimosum</name>
    <dbReference type="NCBI Taxonomy" id="126998"/>
    <lineage>
        <taxon>Eukaryota</taxon>
        <taxon>Fungi</taxon>
        <taxon>Dikarya</taxon>
        <taxon>Ascomycota</taxon>
        <taxon>Pezizomycotina</taxon>
        <taxon>Eurotiomycetes</taxon>
        <taxon>Eurotiomycetidae</taxon>
        <taxon>Eurotiales</taxon>
        <taxon>Aspergillaceae</taxon>
        <taxon>Penicillium</taxon>
    </lineage>
</organism>
<dbReference type="GeneID" id="81404620"/>
<reference evidence="1" key="1">
    <citation type="submission" date="2022-11" db="EMBL/GenBank/DDBJ databases">
        <authorList>
            <person name="Petersen C."/>
        </authorList>
    </citation>
    <scope>NUCLEOTIDE SEQUENCE</scope>
    <source>
        <strain evidence="1">IBT 22155</strain>
    </source>
</reference>
<evidence type="ECO:0000313" key="2">
    <source>
        <dbReference type="Proteomes" id="UP001149079"/>
    </source>
</evidence>
<evidence type="ECO:0000313" key="1">
    <source>
        <dbReference type="EMBL" id="KAJ5135428.1"/>
    </source>
</evidence>
<dbReference type="RefSeq" id="XP_056522400.1">
    <property type="nucleotide sequence ID" value="XM_056665450.1"/>
</dbReference>
<keyword evidence="2" id="KW-1185">Reference proteome</keyword>
<dbReference type="EMBL" id="JAPQKL010000004">
    <property type="protein sequence ID" value="KAJ5135428.1"/>
    <property type="molecule type" value="Genomic_DNA"/>
</dbReference>
<sequence length="76" mass="8877">METISNQAHNLERLLQADGYKTWGFLVYGCTYASDLYWQKYLDLFLDEAKYNLGFYSGLDLLDNFAPTVFEDLSPY</sequence>
<dbReference type="Proteomes" id="UP001149079">
    <property type="component" value="Unassembled WGS sequence"/>
</dbReference>
<gene>
    <name evidence="1" type="ORF">N7515_004706</name>
</gene>